<evidence type="ECO:0000313" key="2">
    <source>
        <dbReference type="EMBL" id="CAG8402171.1"/>
    </source>
</evidence>
<evidence type="ECO:0000259" key="1">
    <source>
        <dbReference type="Pfam" id="PF01048"/>
    </source>
</evidence>
<reference evidence="2" key="1">
    <citation type="submission" date="2021-07" db="EMBL/GenBank/DDBJ databases">
        <authorList>
            <person name="Branca A.L. A."/>
        </authorList>
    </citation>
    <scope>NUCLEOTIDE SEQUENCE</scope>
</reference>
<dbReference type="InterPro" id="IPR000845">
    <property type="entry name" value="Nucleoside_phosphorylase_d"/>
</dbReference>
<sequence length="373" mass="40805">MSNPEDYTVGWISAVATEYVAAQHLLDERHPPAPRMSSRNKNHYTLGKMGMHNVVIATLPLGRYGIASAALVAEEMMNSFPNIRILLMVGIGGGVPTRHDIRLGDIVVSAPGNGSAGVFQYDYGKTIQDQEFLTTGSLTPPQPALLATLAGVAARHVGQGHTYEQTINTVLDNNPRLRSNYGRPDLASDRLYQSHVVHPADDDLPCDPNCGDELLISRRPRTQLEDSPAIHYGLIASANQLMKDAVARDKLAKQKDVLCFEMEAAGLMDNFPCLVIRGICDYADSHKNKVWQGYAAMTAAAYAKDLLGEIEPWQVEQEARIVNYYHEGSNVYNEGSNFYNEGSNAGGTRIEFGGANNGFQVGMNHGQIHHRQG</sequence>
<dbReference type="PANTHER" id="PTHR46082:SF11">
    <property type="entry name" value="AAA+ ATPASE DOMAIN-CONTAINING PROTEIN-RELATED"/>
    <property type="match status" value="1"/>
</dbReference>
<dbReference type="OrthoDB" id="1577640at2759"/>
<dbReference type="PANTHER" id="PTHR46082">
    <property type="entry name" value="ATP/GTP-BINDING PROTEIN-RELATED"/>
    <property type="match status" value="1"/>
</dbReference>
<dbReference type="AlphaFoldDB" id="A0A9W4JM18"/>
<dbReference type="Pfam" id="PF01048">
    <property type="entry name" value="PNP_UDP_1"/>
    <property type="match status" value="1"/>
</dbReference>
<dbReference type="SUPFAM" id="SSF53167">
    <property type="entry name" value="Purine and uridine phosphorylases"/>
    <property type="match status" value="1"/>
</dbReference>
<comment type="caution">
    <text evidence="2">The sequence shown here is derived from an EMBL/GenBank/DDBJ whole genome shotgun (WGS) entry which is preliminary data.</text>
</comment>
<keyword evidence="3" id="KW-1185">Reference proteome</keyword>
<organism evidence="2 3">
    <name type="scientific">Penicillium salamii</name>
    <dbReference type="NCBI Taxonomy" id="1612424"/>
    <lineage>
        <taxon>Eukaryota</taxon>
        <taxon>Fungi</taxon>
        <taxon>Dikarya</taxon>
        <taxon>Ascomycota</taxon>
        <taxon>Pezizomycotina</taxon>
        <taxon>Eurotiomycetes</taxon>
        <taxon>Eurotiomycetidae</taxon>
        <taxon>Eurotiales</taxon>
        <taxon>Aspergillaceae</taxon>
        <taxon>Penicillium</taxon>
    </lineage>
</organism>
<dbReference type="GO" id="GO:0009116">
    <property type="term" value="P:nucleoside metabolic process"/>
    <property type="evidence" value="ECO:0007669"/>
    <property type="project" value="InterPro"/>
</dbReference>
<dbReference type="Gene3D" id="3.40.50.1580">
    <property type="entry name" value="Nucleoside phosphorylase domain"/>
    <property type="match status" value="1"/>
</dbReference>
<proteinExistence type="predicted"/>
<feature type="domain" description="Nucleoside phosphorylase" evidence="1">
    <location>
        <begin position="34"/>
        <end position="290"/>
    </location>
</feature>
<evidence type="ECO:0000313" key="3">
    <source>
        <dbReference type="Proteomes" id="UP001152649"/>
    </source>
</evidence>
<accession>A0A9W4JM18</accession>
<protein>
    <recommendedName>
        <fullName evidence="1">Nucleoside phosphorylase domain-containing protein</fullName>
    </recommendedName>
</protein>
<gene>
    <name evidence="2" type="ORF">PSALAMII_LOCUS7898</name>
</gene>
<dbReference type="Proteomes" id="UP001152649">
    <property type="component" value="Unassembled WGS sequence"/>
</dbReference>
<dbReference type="InterPro" id="IPR053137">
    <property type="entry name" value="NLR-like"/>
</dbReference>
<dbReference type="InterPro" id="IPR035994">
    <property type="entry name" value="Nucleoside_phosphorylase_sf"/>
</dbReference>
<name>A0A9W4JM18_9EURO</name>
<dbReference type="GO" id="GO:0003824">
    <property type="term" value="F:catalytic activity"/>
    <property type="evidence" value="ECO:0007669"/>
    <property type="project" value="InterPro"/>
</dbReference>
<dbReference type="EMBL" id="CAJVPG010000399">
    <property type="protein sequence ID" value="CAG8402171.1"/>
    <property type="molecule type" value="Genomic_DNA"/>
</dbReference>